<dbReference type="InterPro" id="IPR058647">
    <property type="entry name" value="BSH_CzcB-like"/>
</dbReference>
<dbReference type="RefSeq" id="WP_171655486.1">
    <property type="nucleotide sequence ID" value="NZ_WHOD01000109.1"/>
</dbReference>
<evidence type="ECO:0000259" key="5">
    <source>
        <dbReference type="Pfam" id="PF25973"/>
    </source>
</evidence>
<feature type="signal peptide" evidence="3">
    <location>
        <begin position="1"/>
        <end position="33"/>
    </location>
</feature>
<dbReference type="Pfam" id="PF25973">
    <property type="entry name" value="BSH_CzcB"/>
    <property type="match status" value="1"/>
</dbReference>
<dbReference type="NCBIfam" id="TIGR01730">
    <property type="entry name" value="RND_mfp"/>
    <property type="match status" value="1"/>
</dbReference>
<accession>A0A972GUR7</accession>
<protein>
    <submittedName>
        <fullName evidence="7">Efflux RND transporter periplasmic adaptor subunit</fullName>
    </submittedName>
</protein>
<dbReference type="PANTHER" id="PTHR30469">
    <property type="entry name" value="MULTIDRUG RESISTANCE PROTEIN MDTA"/>
    <property type="match status" value="1"/>
</dbReference>
<dbReference type="AlphaFoldDB" id="A0A972GUR7"/>
<dbReference type="Gene3D" id="1.10.287.470">
    <property type="entry name" value="Helix hairpin bin"/>
    <property type="match status" value="1"/>
</dbReference>
<dbReference type="PANTHER" id="PTHR30469:SF15">
    <property type="entry name" value="HLYD FAMILY OF SECRETION PROTEINS"/>
    <property type="match status" value="1"/>
</dbReference>
<dbReference type="Gene3D" id="2.40.30.170">
    <property type="match status" value="1"/>
</dbReference>
<dbReference type="InterPro" id="IPR058792">
    <property type="entry name" value="Beta-barrel_RND_2"/>
</dbReference>
<dbReference type="SUPFAM" id="SSF111369">
    <property type="entry name" value="HlyD-like secretion proteins"/>
    <property type="match status" value="2"/>
</dbReference>
<comment type="similarity">
    <text evidence="1">Belongs to the membrane fusion protein (MFP) (TC 8.A.1) family.</text>
</comment>
<dbReference type="Gene3D" id="2.40.50.100">
    <property type="match status" value="1"/>
</dbReference>
<organism evidence="7 8">
    <name type="scientific">Paenibacillus foliorum</name>
    <dbReference type="NCBI Taxonomy" id="2654974"/>
    <lineage>
        <taxon>Bacteria</taxon>
        <taxon>Bacillati</taxon>
        <taxon>Bacillota</taxon>
        <taxon>Bacilli</taxon>
        <taxon>Bacillales</taxon>
        <taxon>Paenibacillaceae</taxon>
        <taxon>Paenibacillus</taxon>
    </lineage>
</organism>
<reference evidence="7" key="1">
    <citation type="submission" date="2019-10" db="EMBL/GenBank/DDBJ databases">
        <title>Description of Paenibacillus glebae sp. nov.</title>
        <authorList>
            <person name="Carlier A."/>
            <person name="Qi S."/>
        </authorList>
    </citation>
    <scope>NUCLEOTIDE SEQUENCE</scope>
    <source>
        <strain evidence="7">LMG 31456</strain>
    </source>
</reference>
<dbReference type="GO" id="GO:1990281">
    <property type="term" value="C:efflux pump complex"/>
    <property type="evidence" value="ECO:0007669"/>
    <property type="project" value="TreeGrafter"/>
</dbReference>
<feature type="domain" description="CusB-like beta-barrel" evidence="4">
    <location>
        <begin position="270"/>
        <end position="344"/>
    </location>
</feature>
<dbReference type="PROSITE" id="PS51257">
    <property type="entry name" value="PROKAR_LIPOPROTEIN"/>
    <property type="match status" value="1"/>
</dbReference>
<evidence type="ECO:0000256" key="2">
    <source>
        <dbReference type="SAM" id="MobiDB-lite"/>
    </source>
</evidence>
<name>A0A972GUR7_9BACL</name>
<proteinExistence type="inferred from homology"/>
<dbReference type="Gene3D" id="2.40.420.20">
    <property type="match status" value="1"/>
</dbReference>
<dbReference type="Pfam" id="PF25989">
    <property type="entry name" value="YknX_C"/>
    <property type="match status" value="1"/>
</dbReference>
<keyword evidence="3" id="KW-0732">Signal</keyword>
<dbReference type="GO" id="GO:0015562">
    <property type="term" value="F:efflux transmembrane transporter activity"/>
    <property type="evidence" value="ECO:0007669"/>
    <property type="project" value="TreeGrafter"/>
</dbReference>
<dbReference type="Proteomes" id="UP000641588">
    <property type="component" value="Unassembled WGS sequence"/>
</dbReference>
<comment type="caution">
    <text evidence="7">The sequence shown here is derived from an EMBL/GenBank/DDBJ whole genome shotgun (WGS) entry which is preliminary data.</text>
</comment>
<feature type="compositionally biased region" description="Polar residues" evidence="2">
    <location>
        <begin position="135"/>
        <end position="151"/>
    </location>
</feature>
<keyword evidence="8" id="KW-1185">Reference proteome</keyword>
<feature type="region of interest" description="Disordered" evidence="2">
    <location>
        <begin position="124"/>
        <end position="151"/>
    </location>
</feature>
<sequence>MKNSKSKNDKFLRGARTAGLLIVIAAVAVGCSAAPGAGQSAAEQLQNKPIKVAKISSQSMGNPREQVADVLAVNQVDVMPKADGQVVEVVKKKGDLVQKGDVILRIDTKDIALQMEKSQSSLNSAQQALAKSAEDLSNSKTELQNSVAKSQTQLENAQKDYNKMHNDYDAGLATKKQLEQAETQFNNASRDLVLLQDKLNSLESTNSLSGPQSQVESARLALQDAGNTLDNYAVKSTIDGVLSELTAEVGMTISRSSKVGQVQQTDKLKIKAELTESAAKLARNKPELVFYSASNPSQKQKAQVTYFADMMNAQTKMYPIELEVTNTDASIKPGSRVQLQLTSEAEEMALAVPSLSIVREGSDAFVYILKADTVEKRKVKLGRVKEANQEILEGVKADEQVVVSGQHQLKDGQKVQVAK</sequence>
<dbReference type="InterPro" id="IPR058637">
    <property type="entry name" value="YknX-like_C"/>
</dbReference>
<evidence type="ECO:0000259" key="6">
    <source>
        <dbReference type="Pfam" id="PF25989"/>
    </source>
</evidence>
<dbReference type="Pfam" id="PF25954">
    <property type="entry name" value="Beta-barrel_RND_2"/>
    <property type="match status" value="1"/>
</dbReference>
<evidence type="ECO:0000256" key="1">
    <source>
        <dbReference type="ARBA" id="ARBA00009477"/>
    </source>
</evidence>
<evidence type="ECO:0000313" key="8">
    <source>
        <dbReference type="Proteomes" id="UP000641588"/>
    </source>
</evidence>
<evidence type="ECO:0000259" key="4">
    <source>
        <dbReference type="Pfam" id="PF25954"/>
    </source>
</evidence>
<evidence type="ECO:0000256" key="3">
    <source>
        <dbReference type="SAM" id="SignalP"/>
    </source>
</evidence>
<dbReference type="InterPro" id="IPR006143">
    <property type="entry name" value="RND_pump_MFP"/>
</dbReference>
<evidence type="ECO:0000313" key="7">
    <source>
        <dbReference type="EMBL" id="NOU97241.1"/>
    </source>
</evidence>
<feature type="domain" description="CzcB-like barrel-sandwich hybrid" evidence="5">
    <location>
        <begin position="76"/>
        <end position="262"/>
    </location>
</feature>
<dbReference type="EMBL" id="WHOD01000109">
    <property type="protein sequence ID" value="NOU97241.1"/>
    <property type="molecule type" value="Genomic_DNA"/>
</dbReference>
<feature type="domain" description="YknX-like C-terminal permuted SH3-like" evidence="6">
    <location>
        <begin position="349"/>
        <end position="417"/>
    </location>
</feature>
<feature type="chain" id="PRO_5038099261" evidence="3">
    <location>
        <begin position="34"/>
        <end position="419"/>
    </location>
</feature>
<gene>
    <name evidence="7" type="ORF">GC093_29030</name>
</gene>